<protein>
    <submittedName>
        <fullName evidence="1">Uncharacterized protein</fullName>
    </submittedName>
</protein>
<organism evidence="1 2">
    <name type="scientific">Parabacteroides faecis</name>
    <dbReference type="NCBI Taxonomy" id="1217282"/>
    <lineage>
        <taxon>Bacteria</taxon>
        <taxon>Pseudomonadati</taxon>
        <taxon>Bacteroidota</taxon>
        <taxon>Bacteroidia</taxon>
        <taxon>Bacteroidales</taxon>
        <taxon>Tannerellaceae</taxon>
        <taxon>Parabacteroides</taxon>
    </lineage>
</organism>
<accession>A0ABR6KGS3</accession>
<dbReference type="Proteomes" id="UP000533637">
    <property type="component" value="Unassembled WGS sequence"/>
</dbReference>
<dbReference type="GeneID" id="69982128"/>
<sequence>MSQDLVRYAIEANIIIDTIKQQLSSVDQYSIHIADYSLGLFEFSLTCIAVNPSLGGITQIFRVFY</sequence>
<evidence type="ECO:0000313" key="2">
    <source>
        <dbReference type="Proteomes" id="UP000533637"/>
    </source>
</evidence>
<comment type="caution">
    <text evidence="1">The sequence shown here is derived from an EMBL/GenBank/DDBJ whole genome shotgun (WGS) entry which is preliminary data.</text>
</comment>
<gene>
    <name evidence="1" type="ORF">GGQ57_000495</name>
</gene>
<keyword evidence="2" id="KW-1185">Reference proteome</keyword>
<evidence type="ECO:0000313" key="1">
    <source>
        <dbReference type="EMBL" id="MBB4620621.1"/>
    </source>
</evidence>
<name>A0ABR6KGS3_9BACT</name>
<dbReference type="RefSeq" id="WP_165364449.1">
    <property type="nucleotide sequence ID" value="NZ_BMPB01000010.1"/>
</dbReference>
<reference evidence="1 2" key="1">
    <citation type="submission" date="2020-08" db="EMBL/GenBank/DDBJ databases">
        <title>Genomic Encyclopedia of Type Strains, Phase IV (KMG-IV): sequencing the most valuable type-strain genomes for metagenomic binning, comparative biology and taxonomic classification.</title>
        <authorList>
            <person name="Goeker M."/>
        </authorList>
    </citation>
    <scope>NUCLEOTIDE SEQUENCE [LARGE SCALE GENOMIC DNA]</scope>
    <source>
        <strain evidence="1 2">DSM 102983</strain>
    </source>
</reference>
<dbReference type="EMBL" id="JACHOC010000001">
    <property type="protein sequence ID" value="MBB4620621.1"/>
    <property type="molecule type" value="Genomic_DNA"/>
</dbReference>
<proteinExistence type="predicted"/>